<dbReference type="InterPro" id="IPR001254">
    <property type="entry name" value="Trypsin_dom"/>
</dbReference>
<organism evidence="8 9">
    <name type="scientific">Aggregatimonas sangjinii</name>
    <dbReference type="NCBI Taxonomy" id="2583587"/>
    <lineage>
        <taxon>Bacteria</taxon>
        <taxon>Pseudomonadati</taxon>
        <taxon>Bacteroidota</taxon>
        <taxon>Flavobacteriia</taxon>
        <taxon>Flavobacteriales</taxon>
        <taxon>Flavobacteriaceae</taxon>
        <taxon>Aggregatimonas</taxon>
    </lineage>
</organism>
<dbReference type="GO" id="GO:0004252">
    <property type="term" value="F:serine-type endopeptidase activity"/>
    <property type="evidence" value="ECO:0007669"/>
    <property type="project" value="InterPro"/>
</dbReference>
<protein>
    <recommendedName>
        <fullName evidence="6">Serine protease</fullName>
        <ecNumber evidence="6">3.4.21.-</ecNumber>
    </recommendedName>
</protein>
<proteinExistence type="inferred from homology"/>
<keyword evidence="2 6" id="KW-0645">Protease</keyword>
<dbReference type="GO" id="GO:0006508">
    <property type="term" value="P:proteolysis"/>
    <property type="evidence" value="ECO:0007669"/>
    <property type="project" value="UniProtKB-KW"/>
</dbReference>
<dbReference type="PANTHER" id="PTHR15462">
    <property type="entry name" value="SERINE PROTEASE"/>
    <property type="match status" value="1"/>
</dbReference>
<accession>A0A5B7SXH8</accession>
<dbReference type="PROSITE" id="PS00134">
    <property type="entry name" value="TRYPSIN_HIS"/>
    <property type="match status" value="1"/>
</dbReference>
<evidence type="ECO:0000256" key="2">
    <source>
        <dbReference type="ARBA" id="ARBA00022670"/>
    </source>
</evidence>
<evidence type="ECO:0000256" key="3">
    <source>
        <dbReference type="ARBA" id="ARBA00022729"/>
    </source>
</evidence>
<dbReference type="Gene3D" id="2.40.10.10">
    <property type="entry name" value="Trypsin-like serine proteases"/>
    <property type="match status" value="2"/>
</dbReference>
<dbReference type="Proteomes" id="UP000310017">
    <property type="component" value="Chromosome"/>
</dbReference>
<evidence type="ECO:0000256" key="1">
    <source>
        <dbReference type="ARBA" id="ARBA00008764"/>
    </source>
</evidence>
<keyword evidence="3 6" id="KW-0732">Signal</keyword>
<dbReference type="PROSITE" id="PS50240">
    <property type="entry name" value="TRYPSIN_DOM"/>
    <property type="match status" value="1"/>
</dbReference>
<evidence type="ECO:0000256" key="5">
    <source>
        <dbReference type="ARBA" id="ARBA00022825"/>
    </source>
</evidence>
<dbReference type="InterPro" id="IPR009003">
    <property type="entry name" value="Peptidase_S1_PA"/>
</dbReference>
<reference evidence="8 9" key="1">
    <citation type="submission" date="2019-05" db="EMBL/GenBank/DDBJ databases">
        <title>Genome sequencing of F202Z8.</title>
        <authorList>
            <person name="Kwon Y.M."/>
        </authorList>
    </citation>
    <scope>NUCLEOTIDE SEQUENCE [LARGE SCALE GENOMIC DNA]</scope>
    <source>
        <strain evidence="8 9">F202Z8</strain>
    </source>
</reference>
<feature type="domain" description="Peptidase S1" evidence="7">
    <location>
        <begin position="52"/>
        <end position="320"/>
    </location>
</feature>
<dbReference type="AlphaFoldDB" id="A0A5B7SXH8"/>
<evidence type="ECO:0000313" key="8">
    <source>
        <dbReference type="EMBL" id="QCX01788.1"/>
    </source>
</evidence>
<comment type="similarity">
    <text evidence="1 6">Belongs to the peptidase S1B family.</text>
</comment>
<feature type="chain" id="PRO_5023080431" description="Serine protease" evidence="6">
    <location>
        <begin position="22"/>
        <end position="320"/>
    </location>
</feature>
<keyword evidence="5 6" id="KW-0720">Serine protease</keyword>
<dbReference type="PRINTS" id="PR00839">
    <property type="entry name" value="V8PROTEASE"/>
</dbReference>
<name>A0A5B7SXH8_9FLAO</name>
<dbReference type="RefSeq" id="WP_138854125.1">
    <property type="nucleotide sequence ID" value="NZ_CP040710.1"/>
</dbReference>
<dbReference type="OrthoDB" id="9342482at2"/>
<evidence type="ECO:0000259" key="7">
    <source>
        <dbReference type="PROSITE" id="PS50240"/>
    </source>
</evidence>
<sequence>MKIIRKQIVLRVLFFCSIALVGNGCSELLPEIYGNPDGQCESICDNSQGILIIGCDNRVVKPDDIDSTEEQPWSFIGRFDGVTCTGTLIEDRYVLTAAHCLQNWGDSPLGFALGQTANHVSQRPFGTNGARRIFVPHAYQDSNDELDQAYDFAIVELWEPVAGATPAEWGHVDWDILQFKPVFTAGYPGTPPDGGVLGRAWITEGDYLDNQPFGWINGGESGLLYTDLDGTGGQSGSPAYSLLTPSQHSGEGVIRKVNGVFIGSPEAACEEGQNWVARLTPRVVEHIENAMQYPSVADIFFWEVIELPFSETTDQGEEWP</sequence>
<dbReference type="PANTHER" id="PTHR15462:SF8">
    <property type="entry name" value="SERINE PROTEASE"/>
    <property type="match status" value="1"/>
</dbReference>
<dbReference type="EC" id="3.4.21.-" evidence="6"/>
<feature type="signal peptide" evidence="6">
    <location>
        <begin position="1"/>
        <end position="21"/>
    </location>
</feature>
<dbReference type="KEGG" id="asag:FGM00_17305"/>
<dbReference type="InterPro" id="IPR018114">
    <property type="entry name" value="TRYPSIN_HIS"/>
</dbReference>
<gene>
    <name evidence="8" type="ORF">FGM00_17305</name>
</gene>
<keyword evidence="9" id="KW-1185">Reference proteome</keyword>
<dbReference type="Pfam" id="PF13365">
    <property type="entry name" value="Trypsin_2"/>
    <property type="match status" value="1"/>
</dbReference>
<evidence type="ECO:0000256" key="4">
    <source>
        <dbReference type="ARBA" id="ARBA00022801"/>
    </source>
</evidence>
<evidence type="ECO:0000313" key="9">
    <source>
        <dbReference type="Proteomes" id="UP000310017"/>
    </source>
</evidence>
<dbReference type="InterPro" id="IPR043504">
    <property type="entry name" value="Peptidase_S1_PA_chymotrypsin"/>
</dbReference>
<keyword evidence="4 6" id="KW-0378">Hydrolase</keyword>
<dbReference type="SUPFAM" id="SSF50494">
    <property type="entry name" value="Trypsin-like serine proteases"/>
    <property type="match status" value="1"/>
</dbReference>
<dbReference type="EMBL" id="CP040710">
    <property type="protein sequence ID" value="QCX01788.1"/>
    <property type="molecule type" value="Genomic_DNA"/>
</dbReference>
<dbReference type="InterPro" id="IPR050966">
    <property type="entry name" value="Glutamyl_endopeptidase"/>
</dbReference>
<evidence type="ECO:0000256" key="6">
    <source>
        <dbReference type="RuleBase" id="RU004296"/>
    </source>
</evidence>
<dbReference type="InterPro" id="IPR008256">
    <property type="entry name" value="Peptidase_S1B"/>
</dbReference>